<reference evidence="2 3" key="1">
    <citation type="submission" date="2020-03" db="EMBL/GenBank/DDBJ databases">
        <title>A novel species.</title>
        <authorList>
            <person name="Gao J."/>
        </authorList>
    </citation>
    <scope>NUCLEOTIDE SEQUENCE [LARGE SCALE GENOMIC DNA]</scope>
    <source>
        <strain evidence="2 3">QMT-12</strain>
    </source>
</reference>
<proteinExistence type="predicted"/>
<dbReference type="RefSeq" id="WP_167022105.1">
    <property type="nucleotide sequence ID" value="NZ_CP050177.1"/>
</dbReference>
<feature type="region of interest" description="Disordered" evidence="1">
    <location>
        <begin position="175"/>
        <end position="204"/>
    </location>
</feature>
<evidence type="ECO:0000313" key="3">
    <source>
        <dbReference type="Proteomes" id="UP000501179"/>
    </source>
</evidence>
<name>A0A6G9GSB8_9ACTN</name>
<evidence type="ECO:0000313" key="2">
    <source>
        <dbReference type="EMBL" id="QIQ00969.1"/>
    </source>
</evidence>
<dbReference type="AlphaFoldDB" id="A0A6G9GSB8"/>
<accession>A0A6G9GSB8</accession>
<keyword evidence="3" id="KW-1185">Reference proteome</keyword>
<feature type="compositionally biased region" description="Gly residues" evidence="1">
    <location>
        <begin position="185"/>
        <end position="204"/>
    </location>
</feature>
<dbReference type="Proteomes" id="UP000501179">
    <property type="component" value="Chromosome"/>
</dbReference>
<dbReference type="EMBL" id="CP050177">
    <property type="protein sequence ID" value="QIQ00969.1"/>
    <property type="molecule type" value="Genomic_DNA"/>
</dbReference>
<organism evidence="2 3">
    <name type="scientific">Streptomyces liangshanensis</name>
    <dbReference type="NCBI Taxonomy" id="2717324"/>
    <lineage>
        <taxon>Bacteria</taxon>
        <taxon>Bacillati</taxon>
        <taxon>Actinomycetota</taxon>
        <taxon>Actinomycetes</taxon>
        <taxon>Kitasatosporales</taxon>
        <taxon>Streptomycetaceae</taxon>
        <taxon>Streptomyces</taxon>
    </lineage>
</organism>
<sequence length="204" mass="21284">MAAIFRRRVTTAVPALDPYDIAHLAGGPPRVAETALAGLRDRGLVLVRGSRVRARFEYAGPPADPRHPVEDALIALCPRGRGLAAVLAGVAKDPVTEAIGHRLVSYGLRTRRRGLTRAGRRRLEAARQAGTLPAYVFEGPAALPDARFRATVTAATLPTGLGKSLLRMAKALDRASDSHGHGDTDGGSDGGHSCGGHSCGGGNY</sequence>
<dbReference type="InterPro" id="IPR026467">
    <property type="entry name" value="Ser/Gly_Cys_C_dom"/>
</dbReference>
<evidence type="ECO:0000256" key="1">
    <source>
        <dbReference type="SAM" id="MobiDB-lite"/>
    </source>
</evidence>
<dbReference type="KEGG" id="slia:HA039_00465"/>
<dbReference type="NCBIfam" id="TIGR04222">
    <property type="entry name" value="near_uncomplex"/>
    <property type="match status" value="1"/>
</dbReference>
<gene>
    <name evidence="2" type="ORF">HA039_00465</name>
</gene>
<protein>
    <submittedName>
        <fullName evidence="2">TIGR04222 domain-containing membrane protein</fullName>
    </submittedName>
</protein>
<feature type="compositionally biased region" description="Basic and acidic residues" evidence="1">
    <location>
        <begin position="175"/>
        <end position="184"/>
    </location>
</feature>